<reference evidence="2 3" key="1">
    <citation type="submission" date="2013-01" db="EMBL/GenBank/DDBJ databases">
        <title>The Genome Sequence of Clostridium clostridioforme 90A8.</title>
        <authorList>
            <consortium name="The Broad Institute Genome Sequencing Platform"/>
            <person name="Earl A."/>
            <person name="Ward D."/>
            <person name="Feldgarden M."/>
            <person name="Gevers D."/>
            <person name="Courvalin P."/>
            <person name="Lambert T."/>
            <person name="Walker B."/>
            <person name="Young S.K."/>
            <person name="Zeng Q."/>
            <person name="Gargeya S."/>
            <person name="Fitzgerald M."/>
            <person name="Haas B."/>
            <person name="Abouelleil A."/>
            <person name="Alvarado L."/>
            <person name="Arachchi H.M."/>
            <person name="Berlin A.M."/>
            <person name="Chapman S.B."/>
            <person name="Dewar J."/>
            <person name="Goldberg J."/>
            <person name="Griggs A."/>
            <person name="Gujja S."/>
            <person name="Hansen M."/>
            <person name="Howarth C."/>
            <person name="Imamovic A."/>
            <person name="Larimer J."/>
            <person name="McCowan C."/>
            <person name="Murphy C."/>
            <person name="Neiman D."/>
            <person name="Pearson M."/>
            <person name="Priest M."/>
            <person name="Roberts A."/>
            <person name="Saif S."/>
            <person name="Shea T."/>
            <person name="Sisk P."/>
            <person name="Sykes S."/>
            <person name="Wortman J."/>
            <person name="Nusbaum C."/>
            <person name="Birren B."/>
        </authorList>
    </citation>
    <scope>NUCLEOTIDE SEQUENCE [LARGE SCALE GENOMIC DNA]</scope>
    <source>
        <strain evidence="2 3">90A8</strain>
    </source>
</reference>
<dbReference type="EMBL" id="AGYR01000007">
    <property type="protein sequence ID" value="ENZ18774.1"/>
    <property type="molecule type" value="Genomic_DNA"/>
</dbReference>
<dbReference type="Gene3D" id="1.25.40.10">
    <property type="entry name" value="Tetratricopeptide repeat domain"/>
    <property type="match status" value="1"/>
</dbReference>
<sequence length="376" mass="43032">MRISLVMIVKNEERSLEKCLRSAASLVDEMIIADTGSTDGTKAIAERMGARVWDYKWTNDFSAARNYALSHSSGDWNLILDADEILRPFQRDELEQAMGRYVKHHGASWMGAITRYDVYPDGEGTSVSVSSIPRLLPAGMRYTGIIHEQPDTEYPCYKLPLEADHDGYLRGDKGERNLSYLEEAVKRCPEDLYFKFQLAATLRNMKRLGDSLYWFRDFYAGYIRQRKEGRNNGKEAGMYLTEGVLLYLYTLLDIGNSACLEEAYAVVKNESHILGERADFWFVCGLFYMKLVLSDVAKYVHLLPEIEASYLRCLSIGERRNQDRVIGTGSFKAAYNLGTWYEVSGQKDKAAYYYMEAAKEGYEPAEKRLELMGKCR</sequence>
<feature type="domain" description="Glycosyltransferase 2-like" evidence="1">
    <location>
        <begin position="4"/>
        <end position="103"/>
    </location>
</feature>
<dbReference type="InterPro" id="IPR011990">
    <property type="entry name" value="TPR-like_helical_dom_sf"/>
</dbReference>
<gene>
    <name evidence="2" type="ORF">HMPREF1090_01091</name>
</gene>
<dbReference type="PATRIC" id="fig|999408.3.peg.1169"/>
<dbReference type="AlphaFoldDB" id="A0A0E2HT46"/>
<dbReference type="InterPro" id="IPR001173">
    <property type="entry name" value="Glyco_trans_2-like"/>
</dbReference>
<evidence type="ECO:0000313" key="2">
    <source>
        <dbReference type="EMBL" id="ENZ18774.1"/>
    </source>
</evidence>
<dbReference type="Gene3D" id="3.90.550.10">
    <property type="entry name" value="Spore Coat Polysaccharide Biosynthesis Protein SpsA, Chain A"/>
    <property type="match status" value="1"/>
</dbReference>
<proteinExistence type="predicted"/>
<evidence type="ECO:0000259" key="1">
    <source>
        <dbReference type="Pfam" id="PF00535"/>
    </source>
</evidence>
<dbReference type="SUPFAM" id="SSF53448">
    <property type="entry name" value="Nucleotide-diphospho-sugar transferases"/>
    <property type="match status" value="1"/>
</dbReference>
<dbReference type="PANTHER" id="PTHR43630:SF2">
    <property type="entry name" value="GLYCOSYLTRANSFERASE"/>
    <property type="match status" value="1"/>
</dbReference>
<dbReference type="InterPro" id="IPR029044">
    <property type="entry name" value="Nucleotide-diphossugar_trans"/>
</dbReference>
<comment type="caution">
    <text evidence="2">The sequence shown here is derived from an EMBL/GenBank/DDBJ whole genome shotgun (WGS) entry which is preliminary data.</text>
</comment>
<dbReference type="HOGENOM" id="CLU_023736_3_0_9"/>
<name>A0A0E2HT46_9FIRM</name>
<evidence type="ECO:0000313" key="3">
    <source>
        <dbReference type="Proteomes" id="UP000013085"/>
    </source>
</evidence>
<protein>
    <recommendedName>
        <fullName evidence="1">Glycosyltransferase 2-like domain-containing protein</fullName>
    </recommendedName>
</protein>
<dbReference type="Pfam" id="PF00535">
    <property type="entry name" value="Glycos_transf_2"/>
    <property type="match status" value="1"/>
</dbReference>
<dbReference type="PANTHER" id="PTHR43630">
    <property type="entry name" value="POLY-BETA-1,6-N-ACETYL-D-GLUCOSAMINE SYNTHASE"/>
    <property type="match status" value="1"/>
</dbReference>
<dbReference type="SUPFAM" id="SSF81901">
    <property type="entry name" value="HCP-like"/>
    <property type="match status" value="1"/>
</dbReference>
<dbReference type="CDD" id="cd02511">
    <property type="entry name" value="Beta4Glucosyltransferase"/>
    <property type="match status" value="1"/>
</dbReference>
<accession>A0A0E2HT46</accession>
<organism evidence="2 3">
    <name type="scientific">[Clostridium] clostridioforme 90A8</name>
    <dbReference type="NCBI Taxonomy" id="999408"/>
    <lineage>
        <taxon>Bacteria</taxon>
        <taxon>Bacillati</taxon>
        <taxon>Bacillota</taxon>
        <taxon>Clostridia</taxon>
        <taxon>Lachnospirales</taxon>
        <taxon>Lachnospiraceae</taxon>
        <taxon>Enterocloster</taxon>
    </lineage>
</organism>
<dbReference type="Proteomes" id="UP000013085">
    <property type="component" value="Unassembled WGS sequence"/>
</dbReference>